<comment type="caution">
    <text evidence="9">The sequence shown here is derived from an EMBL/GenBank/DDBJ whole genome shotgun (WGS) entry which is preliminary data.</text>
</comment>
<protein>
    <submittedName>
        <fullName evidence="9">Cupredoxin family protein</fullName>
    </submittedName>
</protein>
<keyword evidence="6" id="KW-0186">Copper</keyword>
<evidence type="ECO:0000313" key="10">
    <source>
        <dbReference type="Proteomes" id="UP001225596"/>
    </source>
</evidence>
<dbReference type="EMBL" id="JAUYVH010000002">
    <property type="protein sequence ID" value="MDQ9170063.1"/>
    <property type="molecule type" value="Genomic_DNA"/>
</dbReference>
<dbReference type="InterPro" id="IPR008972">
    <property type="entry name" value="Cupredoxin"/>
</dbReference>
<proteinExistence type="predicted"/>
<gene>
    <name evidence="9" type="ORF">Q8A64_06510</name>
</gene>
<accession>A0ABU1BP29</accession>
<feature type="chain" id="PRO_5046431879" evidence="7">
    <location>
        <begin position="28"/>
        <end position="170"/>
    </location>
</feature>
<evidence type="ECO:0000256" key="2">
    <source>
        <dbReference type="ARBA" id="ARBA00022448"/>
    </source>
</evidence>
<dbReference type="PROSITE" id="PS00079">
    <property type="entry name" value="MULTICOPPER_OXIDASE1"/>
    <property type="match status" value="1"/>
</dbReference>
<dbReference type="PROSITE" id="PS00196">
    <property type="entry name" value="COPPER_BLUE"/>
    <property type="match status" value="1"/>
</dbReference>
<dbReference type="InterPro" id="IPR000923">
    <property type="entry name" value="BlueCu_1"/>
</dbReference>
<evidence type="ECO:0000313" key="9">
    <source>
        <dbReference type="EMBL" id="MDQ9170063.1"/>
    </source>
</evidence>
<keyword evidence="4" id="KW-0574">Periplasm</keyword>
<evidence type="ECO:0000256" key="5">
    <source>
        <dbReference type="ARBA" id="ARBA00022982"/>
    </source>
</evidence>
<dbReference type="CDD" id="cd04211">
    <property type="entry name" value="Cupredoxin_like_2"/>
    <property type="match status" value="1"/>
</dbReference>
<evidence type="ECO:0000256" key="4">
    <source>
        <dbReference type="ARBA" id="ARBA00022764"/>
    </source>
</evidence>
<dbReference type="Pfam" id="PF00127">
    <property type="entry name" value="Copper-bind"/>
    <property type="match status" value="1"/>
</dbReference>
<sequence length="170" mass="18650">MKNQAAKILTPVLLALAVSTLSPLASAGGDPHGKVHALSSISSEEHPFGKQGDPKKATRTIAIDMSDNMRFTPSEITVKQGETIRFVVKNKGKMLHEMVIGTMDGLKEIHEMIMKDPNMAHEEPYMTHVSPGKKETMVWQFTQAGEFYYACLIPGHFEAGMIGKIKVVKG</sequence>
<keyword evidence="10" id="KW-1185">Reference proteome</keyword>
<keyword evidence="3" id="KW-0479">Metal-binding</keyword>
<reference evidence="9 10" key="1">
    <citation type="submission" date="2023-08" db="EMBL/GenBank/DDBJ databases">
        <title>Oxalobacteraceae gen .nov., isolated from river sludge outside the plant.</title>
        <authorList>
            <person name="Zhao S.Y."/>
        </authorList>
    </citation>
    <scope>NUCLEOTIDE SEQUENCE [LARGE SCALE GENOMIC DNA]</scope>
    <source>
        <strain evidence="9 10">R-40</strain>
    </source>
</reference>
<dbReference type="PANTHER" id="PTHR38439:SF3">
    <property type="entry name" value="COPPER-RESISTANT CUPROPROTEIN COPI"/>
    <property type="match status" value="1"/>
</dbReference>
<dbReference type="InterPro" id="IPR028871">
    <property type="entry name" value="BlueCu_1_BS"/>
</dbReference>
<dbReference type="PANTHER" id="PTHR38439">
    <property type="entry name" value="AURACYANIN-B"/>
    <property type="match status" value="1"/>
</dbReference>
<organism evidence="9 10">
    <name type="scientific">Keguizhuia sedimenti</name>
    <dbReference type="NCBI Taxonomy" id="3064264"/>
    <lineage>
        <taxon>Bacteria</taxon>
        <taxon>Pseudomonadati</taxon>
        <taxon>Pseudomonadota</taxon>
        <taxon>Betaproteobacteria</taxon>
        <taxon>Burkholderiales</taxon>
        <taxon>Oxalobacteraceae</taxon>
        <taxon>Keguizhuia</taxon>
    </lineage>
</organism>
<name>A0ABU1BP29_9BURK</name>
<evidence type="ECO:0000256" key="6">
    <source>
        <dbReference type="ARBA" id="ARBA00023008"/>
    </source>
</evidence>
<feature type="domain" description="Blue (type 1) copper" evidence="8">
    <location>
        <begin position="64"/>
        <end position="167"/>
    </location>
</feature>
<evidence type="ECO:0000256" key="1">
    <source>
        <dbReference type="ARBA" id="ARBA00004418"/>
    </source>
</evidence>
<evidence type="ECO:0000256" key="3">
    <source>
        <dbReference type="ARBA" id="ARBA00022723"/>
    </source>
</evidence>
<dbReference type="InterPro" id="IPR033138">
    <property type="entry name" value="Cu_oxidase_CS"/>
</dbReference>
<keyword evidence="5" id="KW-0249">Electron transport</keyword>
<evidence type="ECO:0000259" key="8">
    <source>
        <dbReference type="Pfam" id="PF00127"/>
    </source>
</evidence>
<dbReference type="InterPro" id="IPR050845">
    <property type="entry name" value="Cu-binding_ET"/>
</dbReference>
<dbReference type="SUPFAM" id="SSF49503">
    <property type="entry name" value="Cupredoxins"/>
    <property type="match status" value="1"/>
</dbReference>
<feature type="signal peptide" evidence="7">
    <location>
        <begin position="1"/>
        <end position="27"/>
    </location>
</feature>
<evidence type="ECO:0000256" key="7">
    <source>
        <dbReference type="SAM" id="SignalP"/>
    </source>
</evidence>
<keyword evidence="7" id="KW-0732">Signal</keyword>
<keyword evidence="2" id="KW-0813">Transport</keyword>
<dbReference type="Gene3D" id="2.60.40.420">
    <property type="entry name" value="Cupredoxins - blue copper proteins"/>
    <property type="match status" value="1"/>
</dbReference>
<comment type="subcellular location">
    <subcellularLocation>
        <location evidence="1">Periplasm</location>
    </subcellularLocation>
</comment>
<dbReference type="RefSeq" id="WP_338435979.1">
    <property type="nucleotide sequence ID" value="NZ_JAUYVH010000002.1"/>
</dbReference>
<dbReference type="Proteomes" id="UP001225596">
    <property type="component" value="Unassembled WGS sequence"/>
</dbReference>